<evidence type="ECO:0000313" key="2">
    <source>
        <dbReference type="Proteomes" id="UP001287286"/>
    </source>
</evidence>
<evidence type="ECO:0000313" key="1">
    <source>
        <dbReference type="EMBL" id="KAK4088935.1"/>
    </source>
</evidence>
<dbReference type="Proteomes" id="UP001287286">
    <property type="component" value="Unassembled WGS sequence"/>
</dbReference>
<name>A0ABR0BY92_PURLI</name>
<dbReference type="EMBL" id="JAWRVI010000022">
    <property type="protein sequence ID" value="KAK4088935.1"/>
    <property type="molecule type" value="Genomic_DNA"/>
</dbReference>
<gene>
    <name evidence="1" type="ORF">Purlil1_6788</name>
</gene>
<comment type="caution">
    <text evidence="1">The sequence shown here is derived from an EMBL/GenBank/DDBJ whole genome shotgun (WGS) entry which is preliminary data.</text>
</comment>
<keyword evidence="2" id="KW-1185">Reference proteome</keyword>
<reference evidence="1 2" key="1">
    <citation type="journal article" date="2024" name="Microbiol. Resour. Announc.">
        <title>Genome annotations for the ascomycete fungi Trichoderma harzianum, Trichoderma aggressivum, and Purpureocillium lilacinum.</title>
        <authorList>
            <person name="Beijen E.P.W."/>
            <person name="Ohm R.A."/>
        </authorList>
    </citation>
    <scope>NUCLEOTIDE SEQUENCE [LARGE SCALE GENOMIC DNA]</scope>
    <source>
        <strain evidence="1 2">CBS 150709</strain>
    </source>
</reference>
<sequence>MIPKSRQLYRVILSQLRKGTHGFCLDYTIENEAPSPSATFKGSGYIRATLEPDDYHAFVYDPLLKSDAAQEMRGSQWNLG</sequence>
<organism evidence="1 2">
    <name type="scientific">Purpureocillium lilacinum</name>
    <name type="common">Paecilomyces lilacinus</name>
    <dbReference type="NCBI Taxonomy" id="33203"/>
    <lineage>
        <taxon>Eukaryota</taxon>
        <taxon>Fungi</taxon>
        <taxon>Dikarya</taxon>
        <taxon>Ascomycota</taxon>
        <taxon>Pezizomycotina</taxon>
        <taxon>Sordariomycetes</taxon>
        <taxon>Hypocreomycetidae</taxon>
        <taxon>Hypocreales</taxon>
        <taxon>Ophiocordycipitaceae</taxon>
        <taxon>Purpureocillium</taxon>
    </lineage>
</organism>
<protein>
    <submittedName>
        <fullName evidence="1">Uncharacterized protein</fullName>
    </submittedName>
</protein>
<proteinExistence type="predicted"/>
<accession>A0ABR0BY92</accession>